<evidence type="ECO:0000256" key="1">
    <source>
        <dbReference type="SAM" id="Phobius"/>
    </source>
</evidence>
<evidence type="ECO:0000313" key="3">
    <source>
        <dbReference type="Proteomes" id="UP000177383"/>
    </source>
</evidence>
<sequence>MTKLFSLTKMFLITASLEGSFIFQPFYTMPDKINSKGLPKLLIPAVVILIFAGIFIFAQQKPSSSTTRSITTSNSNSLLASAEINKTKEFQAQVSRETTKEKIGFTIKRAELKNEIRVKDETRRAASDKAYLLLRLELQNDTTKRLVFISTDYIRMLGPDDRKYAPDFHNGAILIEPLSVRNDLVAFVVDRNQKQASFLVGELDGEKEQIDIKF</sequence>
<feature type="transmembrane region" description="Helical" evidence="1">
    <location>
        <begin position="41"/>
        <end position="58"/>
    </location>
</feature>
<protein>
    <recommendedName>
        <fullName evidence="4">DUF4352 domain-containing protein</fullName>
    </recommendedName>
</protein>
<name>A0A1F5ZSZ4_9BACT</name>
<proteinExistence type="predicted"/>
<evidence type="ECO:0008006" key="4">
    <source>
        <dbReference type="Google" id="ProtNLM"/>
    </source>
</evidence>
<dbReference type="Proteomes" id="UP000177383">
    <property type="component" value="Unassembled WGS sequence"/>
</dbReference>
<reference evidence="2 3" key="1">
    <citation type="journal article" date="2016" name="Nat. Commun.">
        <title>Thousands of microbial genomes shed light on interconnected biogeochemical processes in an aquifer system.</title>
        <authorList>
            <person name="Anantharaman K."/>
            <person name="Brown C.T."/>
            <person name="Hug L.A."/>
            <person name="Sharon I."/>
            <person name="Castelle C.J."/>
            <person name="Probst A.J."/>
            <person name="Thomas B.C."/>
            <person name="Singh A."/>
            <person name="Wilkins M.J."/>
            <person name="Karaoz U."/>
            <person name="Brodie E.L."/>
            <person name="Williams K.H."/>
            <person name="Hubbard S.S."/>
            <person name="Banfield J.F."/>
        </authorList>
    </citation>
    <scope>NUCLEOTIDE SEQUENCE [LARGE SCALE GENOMIC DNA]</scope>
</reference>
<organism evidence="2 3">
    <name type="scientific">Candidatus Gottesmanbacteria bacterium RIFCSPHIGHO2_01_FULL_39_10</name>
    <dbReference type="NCBI Taxonomy" id="1798375"/>
    <lineage>
        <taxon>Bacteria</taxon>
        <taxon>Candidatus Gottesmaniibacteriota</taxon>
    </lineage>
</organism>
<dbReference type="STRING" id="1798375.A2773_05080"/>
<comment type="caution">
    <text evidence="2">The sequence shown here is derived from an EMBL/GenBank/DDBJ whole genome shotgun (WGS) entry which is preliminary data.</text>
</comment>
<keyword evidence="1" id="KW-0812">Transmembrane</keyword>
<dbReference type="AlphaFoldDB" id="A0A1F5ZSZ4"/>
<dbReference type="EMBL" id="MFJE01000005">
    <property type="protein sequence ID" value="OGG15227.1"/>
    <property type="molecule type" value="Genomic_DNA"/>
</dbReference>
<keyword evidence="1" id="KW-1133">Transmembrane helix</keyword>
<evidence type="ECO:0000313" key="2">
    <source>
        <dbReference type="EMBL" id="OGG15227.1"/>
    </source>
</evidence>
<gene>
    <name evidence="2" type="ORF">A2773_05080</name>
</gene>
<accession>A0A1F5ZSZ4</accession>
<keyword evidence="1" id="KW-0472">Membrane</keyword>